<keyword evidence="1" id="KW-1133">Transmembrane helix</keyword>
<reference evidence="2" key="1">
    <citation type="submission" date="2016-01" db="EMBL/GenBank/DDBJ databases">
        <authorList>
            <person name="Peeters C."/>
        </authorList>
    </citation>
    <scope>NUCLEOTIDE SEQUENCE</scope>
    <source>
        <strain evidence="2">LMG 29321</strain>
    </source>
</reference>
<feature type="transmembrane region" description="Helical" evidence="1">
    <location>
        <begin position="58"/>
        <end position="79"/>
    </location>
</feature>
<accession>A0A158DRJ2</accession>
<dbReference type="EMBL" id="FCOX02000035">
    <property type="protein sequence ID" value="SAK97214.1"/>
    <property type="molecule type" value="Genomic_DNA"/>
</dbReference>
<comment type="caution">
    <text evidence="2">The sequence shown here is derived from an EMBL/GenBank/DDBJ whole genome shotgun (WGS) entry which is preliminary data.</text>
</comment>
<gene>
    <name evidence="2" type="ORF">AWB78_05518</name>
</gene>
<proteinExistence type="predicted"/>
<dbReference type="AlphaFoldDB" id="A0A158DRJ2"/>
<name>A0A158DRJ2_9BURK</name>
<sequence>MGHSISTYSLSGYQMQRGVCGITRIEHEHCPPFALVMLVFVAAMLGGAYLTSEFDSIAAGWIGGVAILVVLGALIDRWFTGTEALERRIRQRAKARRKTLRAMPLSRRCDWTGSTTREWTSTSAYRRHPQPMTMARAG</sequence>
<keyword evidence="1" id="KW-0812">Transmembrane</keyword>
<keyword evidence="1" id="KW-0472">Membrane</keyword>
<protein>
    <submittedName>
        <fullName evidence="2">Uncharacterized protein</fullName>
    </submittedName>
</protein>
<evidence type="ECO:0000313" key="3">
    <source>
        <dbReference type="Proteomes" id="UP000071859"/>
    </source>
</evidence>
<organism evidence="2 3">
    <name type="scientific">Caballeronia calidae</name>
    <dbReference type="NCBI Taxonomy" id="1777139"/>
    <lineage>
        <taxon>Bacteria</taxon>
        <taxon>Pseudomonadati</taxon>
        <taxon>Pseudomonadota</taxon>
        <taxon>Betaproteobacteria</taxon>
        <taxon>Burkholderiales</taxon>
        <taxon>Burkholderiaceae</taxon>
        <taxon>Caballeronia</taxon>
    </lineage>
</organism>
<dbReference type="Proteomes" id="UP000071859">
    <property type="component" value="Unassembled WGS sequence"/>
</dbReference>
<evidence type="ECO:0000313" key="2">
    <source>
        <dbReference type="EMBL" id="SAK97214.1"/>
    </source>
</evidence>
<keyword evidence="3" id="KW-1185">Reference proteome</keyword>
<feature type="transmembrane region" description="Helical" evidence="1">
    <location>
        <begin position="33"/>
        <end position="52"/>
    </location>
</feature>
<evidence type="ECO:0000256" key="1">
    <source>
        <dbReference type="SAM" id="Phobius"/>
    </source>
</evidence>